<evidence type="ECO:0000256" key="5">
    <source>
        <dbReference type="ARBA" id="ARBA00023136"/>
    </source>
</evidence>
<dbReference type="PRINTS" id="PR01035">
    <property type="entry name" value="TCRTETA"/>
</dbReference>
<evidence type="ECO:0000256" key="6">
    <source>
        <dbReference type="SAM" id="Phobius"/>
    </source>
</evidence>
<dbReference type="Gene3D" id="1.20.1250.20">
    <property type="entry name" value="MFS general substrate transporter like domains"/>
    <property type="match status" value="1"/>
</dbReference>
<dbReference type="InterPro" id="IPR020846">
    <property type="entry name" value="MFS_dom"/>
</dbReference>
<feature type="transmembrane region" description="Helical" evidence="6">
    <location>
        <begin position="232"/>
        <end position="256"/>
    </location>
</feature>
<keyword evidence="2" id="KW-0813">Transport</keyword>
<dbReference type="Proteomes" id="UP001156441">
    <property type="component" value="Unassembled WGS sequence"/>
</dbReference>
<evidence type="ECO:0000256" key="3">
    <source>
        <dbReference type="ARBA" id="ARBA00022692"/>
    </source>
</evidence>
<keyword evidence="5 6" id="KW-0472">Membrane</keyword>
<dbReference type="InterPro" id="IPR011701">
    <property type="entry name" value="MFS"/>
</dbReference>
<comment type="subcellular location">
    <subcellularLocation>
        <location evidence="1">Cell membrane</location>
        <topology evidence="1">Multi-pass membrane protein</topology>
    </subcellularLocation>
</comment>
<gene>
    <name evidence="8" type="ORF">JT362_29000</name>
</gene>
<feature type="transmembrane region" description="Helical" evidence="6">
    <location>
        <begin position="104"/>
        <end position="124"/>
    </location>
</feature>
<keyword evidence="3 6" id="KW-0812">Transmembrane</keyword>
<dbReference type="Pfam" id="PF07690">
    <property type="entry name" value="MFS_1"/>
    <property type="match status" value="1"/>
</dbReference>
<feature type="transmembrane region" description="Helical" evidence="6">
    <location>
        <begin position="161"/>
        <end position="181"/>
    </location>
</feature>
<dbReference type="CDD" id="cd17330">
    <property type="entry name" value="MFS_SLC46_TetA_like"/>
    <property type="match status" value="1"/>
</dbReference>
<feature type="transmembrane region" description="Helical" evidence="6">
    <location>
        <begin position="353"/>
        <end position="373"/>
    </location>
</feature>
<evidence type="ECO:0000313" key="9">
    <source>
        <dbReference type="Proteomes" id="UP001156441"/>
    </source>
</evidence>
<dbReference type="PANTHER" id="PTHR23504:SF15">
    <property type="entry name" value="MAJOR FACILITATOR SUPERFAMILY (MFS) PROFILE DOMAIN-CONTAINING PROTEIN"/>
    <property type="match status" value="1"/>
</dbReference>
<dbReference type="InterPro" id="IPR001958">
    <property type="entry name" value="Tet-R_TetA/multi-R_MdtG-like"/>
</dbReference>
<feature type="transmembrane region" description="Helical" evidence="6">
    <location>
        <begin position="43"/>
        <end position="63"/>
    </location>
</feature>
<evidence type="ECO:0000313" key="8">
    <source>
        <dbReference type="EMBL" id="MCT2587170.1"/>
    </source>
</evidence>
<reference evidence="8 9" key="1">
    <citation type="submission" date="2021-02" db="EMBL/GenBank/DDBJ databases">
        <title>Actinophytocola xerophila sp. nov., isolated from soil of cotton cropping field.</title>
        <authorList>
            <person name="Huang R."/>
            <person name="Chen X."/>
            <person name="Ge X."/>
            <person name="Liu W."/>
        </authorList>
    </citation>
    <scope>NUCLEOTIDE SEQUENCE [LARGE SCALE GENOMIC DNA]</scope>
    <source>
        <strain evidence="8 9">S1-96</strain>
    </source>
</reference>
<dbReference type="EMBL" id="JAFFZE010000023">
    <property type="protein sequence ID" value="MCT2587170.1"/>
    <property type="molecule type" value="Genomic_DNA"/>
</dbReference>
<keyword evidence="4 6" id="KW-1133">Transmembrane helix</keyword>
<name>A0ABT2JIE8_9PSEU</name>
<accession>A0ABT2JIE8</accession>
<dbReference type="InterPro" id="IPR036259">
    <property type="entry name" value="MFS_trans_sf"/>
</dbReference>
<evidence type="ECO:0000256" key="4">
    <source>
        <dbReference type="ARBA" id="ARBA00022989"/>
    </source>
</evidence>
<dbReference type="PROSITE" id="PS50850">
    <property type="entry name" value="MFS"/>
    <property type="match status" value="1"/>
</dbReference>
<proteinExistence type="predicted"/>
<evidence type="ECO:0000256" key="1">
    <source>
        <dbReference type="ARBA" id="ARBA00004651"/>
    </source>
</evidence>
<dbReference type="PANTHER" id="PTHR23504">
    <property type="entry name" value="MAJOR FACILITATOR SUPERFAMILY DOMAIN-CONTAINING PROTEIN 10"/>
    <property type="match status" value="1"/>
</dbReference>
<dbReference type="RefSeq" id="WP_260195056.1">
    <property type="nucleotide sequence ID" value="NZ_JAFFZE010000023.1"/>
</dbReference>
<dbReference type="SUPFAM" id="SSF103473">
    <property type="entry name" value="MFS general substrate transporter"/>
    <property type="match status" value="1"/>
</dbReference>
<feature type="transmembrane region" description="Helical" evidence="6">
    <location>
        <begin position="12"/>
        <end position="31"/>
    </location>
</feature>
<organism evidence="8 9">
    <name type="scientific">Actinophytocola gossypii</name>
    <dbReference type="NCBI Taxonomy" id="2812003"/>
    <lineage>
        <taxon>Bacteria</taxon>
        <taxon>Bacillati</taxon>
        <taxon>Actinomycetota</taxon>
        <taxon>Actinomycetes</taxon>
        <taxon>Pseudonocardiales</taxon>
        <taxon>Pseudonocardiaceae</taxon>
    </lineage>
</organism>
<feature type="transmembrane region" description="Helical" evidence="6">
    <location>
        <begin position="202"/>
        <end position="226"/>
    </location>
</feature>
<protein>
    <submittedName>
        <fullName evidence="8">MFS transporter</fullName>
    </submittedName>
</protein>
<comment type="caution">
    <text evidence="8">The sequence shown here is derived from an EMBL/GenBank/DDBJ whole genome shotgun (WGS) entry which is preliminary data.</text>
</comment>
<keyword evidence="9" id="KW-1185">Reference proteome</keyword>
<feature type="domain" description="Major facilitator superfamily (MFS) profile" evidence="7">
    <location>
        <begin position="9"/>
        <end position="377"/>
    </location>
</feature>
<sequence>MGPIRQTRAPAALYGTVFVDLLGFTLVLPSLPFQVTDLGGNAIWLGVVLTSYSLCQAVAAPVLGRLADRHGRRRLLLLSLAGSTVSLALMGLAGSLWLLLAARAAAGICGGSIGVANAFAAQLAGADGRTRVMGRVGAAVGLAFTIGPALGALAAPLGFAVIALVGAGLALLNLVVAAALLPPGRTETHRPAAAGRRRVAPWRLLAAGFGAMAAFVGMETTVAYLAAARFDAGPALVGVLLALAGLTLVVVQGFLVAPAARRWGETRVATTGAALMAAGLLAMPLLAEVPFVVAVLVVSAGNGMLTTTVASLLAGAGPPRDIGARMGQGQSAAAAARAAGPLTAGALFDAAMIVPYLLGALLSLGVAWCVSAGTRERQPTAKR</sequence>
<evidence type="ECO:0000259" key="7">
    <source>
        <dbReference type="PROSITE" id="PS50850"/>
    </source>
</evidence>
<feature type="transmembrane region" description="Helical" evidence="6">
    <location>
        <begin position="136"/>
        <end position="155"/>
    </location>
</feature>
<feature type="transmembrane region" description="Helical" evidence="6">
    <location>
        <begin position="75"/>
        <end position="98"/>
    </location>
</feature>
<evidence type="ECO:0000256" key="2">
    <source>
        <dbReference type="ARBA" id="ARBA00022448"/>
    </source>
</evidence>